<dbReference type="GO" id="GO:0006843">
    <property type="term" value="P:mitochondrial citrate transmembrane transport"/>
    <property type="evidence" value="ECO:0007669"/>
    <property type="project" value="TreeGrafter"/>
</dbReference>
<feature type="region of interest" description="Disordered" evidence="6">
    <location>
        <begin position="119"/>
        <end position="200"/>
    </location>
</feature>
<comment type="subcellular location">
    <subcellularLocation>
        <location evidence="1">Membrane</location>
        <topology evidence="1">Multi-pass membrane protein</topology>
    </subcellularLocation>
</comment>
<feature type="compositionally biased region" description="Low complexity" evidence="6">
    <location>
        <begin position="32"/>
        <end position="50"/>
    </location>
</feature>
<keyword evidence="8" id="KW-1185">Reference proteome</keyword>
<dbReference type="GO" id="GO:0016020">
    <property type="term" value="C:membrane"/>
    <property type="evidence" value="ECO:0007669"/>
    <property type="project" value="UniProtKB-SubCell"/>
</dbReference>
<feature type="compositionally biased region" description="Basic and acidic residues" evidence="6">
    <location>
        <begin position="168"/>
        <end position="189"/>
    </location>
</feature>
<dbReference type="eggNOG" id="KOG0756">
    <property type="taxonomic scope" value="Eukaryota"/>
</dbReference>
<dbReference type="Proteomes" id="UP000266841">
    <property type="component" value="Unassembled WGS sequence"/>
</dbReference>
<comment type="similarity">
    <text evidence="5">Belongs to the mitochondrial carrier (TC 2.A.29) family.</text>
</comment>
<dbReference type="AlphaFoldDB" id="K0SEJ6"/>
<keyword evidence="2 4" id="KW-0812">Transmembrane</keyword>
<name>K0SEJ6_THAOC</name>
<keyword evidence="3 4" id="KW-0472">Membrane</keyword>
<gene>
    <name evidence="7" type="ORF">THAOC_20427</name>
</gene>
<organism evidence="7 8">
    <name type="scientific">Thalassiosira oceanica</name>
    <name type="common">Marine diatom</name>
    <dbReference type="NCBI Taxonomy" id="159749"/>
    <lineage>
        <taxon>Eukaryota</taxon>
        <taxon>Sar</taxon>
        <taxon>Stramenopiles</taxon>
        <taxon>Ochrophyta</taxon>
        <taxon>Bacillariophyta</taxon>
        <taxon>Coscinodiscophyceae</taxon>
        <taxon>Thalassiosirophycidae</taxon>
        <taxon>Thalassiosirales</taxon>
        <taxon>Thalassiosiraceae</taxon>
        <taxon>Thalassiosira</taxon>
    </lineage>
</organism>
<dbReference type="GO" id="GO:0015742">
    <property type="term" value="P:alpha-ketoglutarate transport"/>
    <property type="evidence" value="ECO:0007669"/>
    <property type="project" value="TreeGrafter"/>
</dbReference>
<feature type="compositionally biased region" description="Polar residues" evidence="6">
    <location>
        <begin position="19"/>
        <end position="31"/>
    </location>
</feature>
<feature type="compositionally biased region" description="Basic and acidic residues" evidence="6">
    <location>
        <begin position="143"/>
        <end position="152"/>
    </location>
</feature>
<evidence type="ECO:0000256" key="6">
    <source>
        <dbReference type="SAM" id="MobiDB-lite"/>
    </source>
</evidence>
<evidence type="ECO:0000256" key="1">
    <source>
        <dbReference type="ARBA" id="ARBA00004141"/>
    </source>
</evidence>
<dbReference type="InterPro" id="IPR018108">
    <property type="entry name" value="MCP_transmembrane"/>
</dbReference>
<dbReference type="InterPro" id="IPR053017">
    <property type="entry name" value="Mito_Cit/Oxoglu_Carrier"/>
</dbReference>
<accession>K0SEJ6</accession>
<evidence type="ECO:0000313" key="7">
    <source>
        <dbReference type="EMBL" id="EJK59366.1"/>
    </source>
</evidence>
<dbReference type="Gene3D" id="1.50.40.10">
    <property type="entry name" value="Mitochondrial carrier domain"/>
    <property type="match status" value="1"/>
</dbReference>
<reference evidence="7 8" key="1">
    <citation type="journal article" date="2012" name="Genome Biol.">
        <title>Genome and low-iron response of an oceanic diatom adapted to chronic iron limitation.</title>
        <authorList>
            <person name="Lommer M."/>
            <person name="Specht M."/>
            <person name="Roy A.S."/>
            <person name="Kraemer L."/>
            <person name="Andreson R."/>
            <person name="Gutowska M.A."/>
            <person name="Wolf J."/>
            <person name="Bergner S.V."/>
            <person name="Schilhabel M.B."/>
            <person name="Klostermeier U.C."/>
            <person name="Beiko R.G."/>
            <person name="Rosenstiel P."/>
            <person name="Hippler M."/>
            <person name="Laroche J."/>
        </authorList>
    </citation>
    <scope>NUCLEOTIDE SEQUENCE [LARGE SCALE GENOMIC DNA]</scope>
    <source>
        <strain evidence="7 8">CCMP1005</strain>
    </source>
</reference>
<dbReference type="Pfam" id="PF00153">
    <property type="entry name" value="Mito_carr"/>
    <property type="match status" value="3"/>
</dbReference>
<keyword evidence="5" id="KW-0813">Transport</keyword>
<dbReference type="GO" id="GO:0005371">
    <property type="term" value="F:tricarboxylate secondary active transmembrane transporter activity"/>
    <property type="evidence" value="ECO:0007669"/>
    <property type="project" value="TreeGrafter"/>
</dbReference>
<dbReference type="OrthoDB" id="10253709at2759"/>
<dbReference type="SUPFAM" id="SSF103506">
    <property type="entry name" value="Mitochondrial carrier"/>
    <property type="match status" value="1"/>
</dbReference>
<feature type="repeat" description="Solcar" evidence="4">
    <location>
        <begin position="328"/>
        <end position="414"/>
    </location>
</feature>
<comment type="caution">
    <text evidence="7">The sequence shown here is derived from an EMBL/GenBank/DDBJ whole genome shotgun (WGS) entry which is preliminary data.</text>
</comment>
<evidence type="ECO:0000256" key="4">
    <source>
        <dbReference type="PROSITE-ProRule" id="PRU00282"/>
    </source>
</evidence>
<dbReference type="GO" id="GO:0005739">
    <property type="term" value="C:mitochondrion"/>
    <property type="evidence" value="ECO:0007669"/>
    <property type="project" value="TreeGrafter"/>
</dbReference>
<dbReference type="PROSITE" id="PS50920">
    <property type="entry name" value="SOLCAR"/>
    <property type="match status" value="1"/>
</dbReference>
<evidence type="ECO:0000313" key="8">
    <source>
        <dbReference type="Proteomes" id="UP000266841"/>
    </source>
</evidence>
<protein>
    <submittedName>
        <fullName evidence="7">Uncharacterized protein</fullName>
    </submittedName>
</protein>
<proteinExistence type="inferred from homology"/>
<sequence>MAALTLPASSSHLERTLQALPSQGMTPTATLASESAPSPSDRSSLASARRQCAKPNANDLSRPPIAVMASVKRPSLLVAGATHRWDWRIFDVATRRPIGKSMSGATTSKMAEAVVTSATPVNNLSSPPPPPLVENDTFGPLPHCDRQPDGSIERVSPSSSLSVYPDDAGERESSLDADQQDGRQEDRLQPRAITPRPYPHLAHADGVSPIIRNVLRGSALKCLADFSGGLPLEVWKSSVVLDHIQNSKGSKGSNNSFVTLRDIVRQQGVLSLWGGLGPRMVEEIRASDKLLTACGVEGLFSGGVLLATKEALRSSLTAASKGLGFNVPPSLLGFIAGAGGGASQALVMGPTSLIVTACIKQSKENGNVSALTIAKQVIEEQGVSGLYRGSSAVAMRQATNWCSRQGITEFVRARVPVEGAMGEIMSGCIGGALSSWNTPLEVARIEAQSKLGAGEKMQGKSLVATIQEIVDKRGFCALYVGLIPRACQACYQTLFLVTVPRLMK</sequence>
<feature type="region of interest" description="Disordered" evidence="6">
    <location>
        <begin position="1"/>
        <end position="61"/>
    </location>
</feature>
<evidence type="ECO:0000256" key="3">
    <source>
        <dbReference type="ARBA" id="ARBA00023136"/>
    </source>
</evidence>
<evidence type="ECO:0000256" key="2">
    <source>
        <dbReference type="ARBA" id="ARBA00022692"/>
    </source>
</evidence>
<dbReference type="EMBL" id="AGNL01023046">
    <property type="protein sequence ID" value="EJK59366.1"/>
    <property type="molecule type" value="Genomic_DNA"/>
</dbReference>
<dbReference type="InterPro" id="IPR023395">
    <property type="entry name" value="MCP_dom_sf"/>
</dbReference>
<dbReference type="PANTHER" id="PTHR46982:SF1">
    <property type="entry name" value="CITRATE_OXOGLUTARATE CARRIER PROTEIN"/>
    <property type="match status" value="1"/>
</dbReference>
<evidence type="ECO:0000256" key="5">
    <source>
        <dbReference type="RuleBase" id="RU000488"/>
    </source>
</evidence>
<dbReference type="PANTHER" id="PTHR46982">
    <property type="entry name" value="CITRATE/OXOGLUTARATE CARRIER PROTEIN"/>
    <property type="match status" value="1"/>
</dbReference>